<protein>
    <submittedName>
        <fullName evidence="2">PepSY domain-containing protein</fullName>
    </submittedName>
</protein>
<dbReference type="SUPFAM" id="SSF160574">
    <property type="entry name" value="BT0923-like"/>
    <property type="match status" value="1"/>
</dbReference>
<organism evidence="2 3">
    <name type="scientific">Intestinimonas massiliensis</name>
    <name type="common">ex Afouda et al. 2020</name>
    <dbReference type="NCBI Taxonomy" id="1673721"/>
    <lineage>
        <taxon>Bacteria</taxon>
        <taxon>Bacillati</taxon>
        <taxon>Bacillota</taxon>
        <taxon>Clostridia</taxon>
        <taxon>Eubacteriales</taxon>
        <taxon>Intestinimonas</taxon>
    </lineage>
</organism>
<dbReference type="Gene3D" id="3.10.450.40">
    <property type="match status" value="1"/>
</dbReference>
<reference evidence="2 3" key="1">
    <citation type="submission" date="2022-01" db="EMBL/GenBank/DDBJ databases">
        <title>Collection of gut derived symbiotic bacterial strains cultured from healthy donors.</title>
        <authorList>
            <person name="Lin H."/>
            <person name="Kohout C."/>
            <person name="Waligurski E."/>
            <person name="Pamer E.G."/>
        </authorList>
    </citation>
    <scope>NUCLEOTIDE SEQUENCE [LARGE SCALE GENOMIC DNA]</scope>
    <source>
        <strain evidence="2 3">DFI.3.7</strain>
    </source>
</reference>
<feature type="domain" description="PepSY" evidence="1">
    <location>
        <begin position="4"/>
        <end position="49"/>
    </location>
</feature>
<evidence type="ECO:0000313" key="2">
    <source>
        <dbReference type="EMBL" id="MCG4528926.1"/>
    </source>
</evidence>
<gene>
    <name evidence="2" type="ORF">L0P79_17960</name>
</gene>
<comment type="caution">
    <text evidence="2">The sequence shown here is derived from an EMBL/GenBank/DDBJ whole genome shotgun (WGS) entry which is preliminary data.</text>
</comment>
<sequence>MVRALFPDGKIQKIKLDEDDGVSYYEVALKDGKEKIDLEIDAYTGEVLDLDYDD</sequence>
<dbReference type="Proteomes" id="UP001200313">
    <property type="component" value="Unassembled WGS sequence"/>
</dbReference>
<dbReference type="Pfam" id="PF03413">
    <property type="entry name" value="PepSY"/>
    <property type="match status" value="1"/>
</dbReference>
<proteinExistence type="predicted"/>
<accession>A0ABS9MDP5</accession>
<evidence type="ECO:0000259" key="1">
    <source>
        <dbReference type="Pfam" id="PF03413"/>
    </source>
</evidence>
<keyword evidence="3" id="KW-1185">Reference proteome</keyword>
<name>A0ABS9MDP5_9FIRM</name>
<dbReference type="EMBL" id="JAKNJB010000050">
    <property type="protein sequence ID" value="MCG4528926.1"/>
    <property type="molecule type" value="Genomic_DNA"/>
</dbReference>
<dbReference type="InterPro" id="IPR025711">
    <property type="entry name" value="PepSY"/>
</dbReference>
<evidence type="ECO:0000313" key="3">
    <source>
        <dbReference type="Proteomes" id="UP001200313"/>
    </source>
</evidence>